<dbReference type="EMBL" id="JAVDWO010000002">
    <property type="protein sequence ID" value="MDR7192010.1"/>
    <property type="molecule type" value="Genomic_DNA"/>
</dbReference>
<dbReference type="Proteomes" id="UP001256588">
    <property type="component" value="Unassembled WGS sequence"/>
</dbReference>
<keyword evidence="2" id="KW-1185">Reference proteome</keyword>
<organism evidence="1 2">
    <name type="scientific">Luteimonas terrae</name>
    <dbReference type="NCBI Taxonomy" id="1530191"/>
    <lineage>
        <taxon>Bacteria</taxon>
        <taxon>Pseudomonadati</taxon>
        <taxon>Pseudomonadota</taxon>
        <taxon>Gammaproteobacteria</taxon>
        <taxon>Lysobacterales</taxon>
        <taxon>Lysobacteraceae</taxon>
        <taxon>Luteimonas</taxon>
    </lineage>
</organism>
<gene>
    <name evidence="1" type="ORF">J2W68_000718</name>
</gene>
<comment type="caution">
    <text evidence="1">The sequence shown here is derived from an EMBL/GenBank/DDBJ whole genome shotgun (WGS) entry which is preliminary data.</text>
</comment>
<dbReference type="RefSeq" id="WP_310232848.1">
    <property type="nucleotide sequence ID" value="NZ_JAVDWO010000002.1"/>
</dbReference>
<evidence type="ECO:0000313" key="1">
    <source>
        <dbReference type="EMBL" id="MDR7192010.1"/>
    </source>
</evidence>
<evidence type="ECO:0008006" key="3">
    <source>
        <dbReference type="Google" id="ProtNLM"/>
    </source>
</evidence>
<dbReference type="InterPro" id="IPR011202">
    <property type="entry name" value="UCP014677"/>
</dbReference>
<proteinExistence type="predicted"/>
<protein>
    <recommendedName>
        <fullName evidence="3">SIR2-like domain-containing protein</fullName>
    </recommendedName>
</protein>
<dbReference type="Pfam" id="PF13289">
    <property type="entry name" value="SIR2_2"/>
    <property type="match status" value="1"/>
</dbReference>
<sequence>MTIEQELTAILRAAQAGPFLFVGSGFSRRYVGLEDWKGLLSRFCVTGRPFEYYLSAADGDFPKAAWLLAEAFNEYWWSAPEYTESVARDKSKVTNITSALRLEISKYLSSLDQGKAKSSVHAEEIELLAGLNVDGVITTNWDLLLEQIFPDYRVFIGQEELLFSNPQQIGEIYKIHGCSTMPSSLVLTTDDYNTFHERNAYLAAKLITIFVEHPVIFIGYSISDENILSLLRAISVCIGRENIEKLRRNLIFVQRLGLSDSPGMSDTYLTIDGVQIPLVLVKSDDFRPIYTALGAVRRKIPARVLRYCKEQLYSLVKSAEPEKKLCVIDYDDVEKNAEVEFLVGVGVSELAGKAIGEIGYGRIEASDLFEDLLHSNRSFDAGQILDNVIVPVGKNTKNIPVFKYLFERGIDDFKSYQDSGLALDKWVVRSPEEFRIKSYAKPFFKRRHLSLQALIDGCTAENASLYIPWVASEKLDLDVLLKFLIENEHKMDYKTSPYASNFRKVAVIYDRARWGWG</sequence>
<accession>A0ABU1XTE8</accession>
<name>A0ABU1XTE8_9GAMM</name>
<reference evidence="1 2" key="1">
    <citation type="submission" date="2023-07" db="EMBL/GenBank/DDBJ databases">
        <title>Sorghum-associated microbial communities from plants grown in Nebraska, USA.</title>
        <authorList>
            <person name="Schachtman D."/>
        </authorList>
    </citation>
    <scope>NUCLEOTIDE SEQUENCE [LARGE SCALE GENOMIC DNA]</scope>
    <source>
        <strain evidence="1 2">4099</strain>
    </source>
</reference>
<evidence type="ECO:0000313" key="2">
    <source>
        <dbReference type="Proteomes" id="UP001256588"/>
    </source>
</evidence>
<dbReference type="PIRSF" id="PIRSF014677">
    <property type="entry name" value="UCP014677"/>
    <property type="match status" value="1"/>
</dbReference>